<evidence type="ECO:0000313" key="4">
    <source>
        <dbReference type="EMBL" id="PTQ52200.1"/>
    </source>
</evidence>
<sequence>MFSRRMLSADVLLVGGGIVGASVAYFLRALGFTGRIVLVERDFAFLWGSTRHSMGGIRRCFLSQVNVRLAQFGHEVYRDIDRYLPFDEGADAPPFRPVGYLLLADGRNWSVLHAMHSRLRTWGLVPEWVGREALPQLLGWEPEESIVGGLYCPGDGVLDVPRVHAALYRKLKELEVEAVQAEVERVLVEGGRLVGVEAVLVGERARVRWKVPRVVLAAGAWSPKLAAAAGEHLPVESRRRAVYSFAFERNEAAKSLPPLPFLLFPGGEMAVLRGEELLLSVPAGHAREEEAALAVLRRLGPYGHGTRLLSGRTAVHDVHVRDYSPIVGPCPRAEGLWVAAGFGTYGVGLAPAVGFGLAERILRRRRETLPLDFLTPSRIMRAAWVEEALLS</sequence>
<dbReference type="GO" id="GO:0016491">
    <property type="term" value="F:oxidoreductase activity"/>
    <property type="evidence" value="ECO:0007669"/>
    <property type="project" value="UniProtKB-KW"/>
</dbReference>
<dbReference type="PANTHER" id="PTHR13847">
    <property type="entry name" value="SARCOSINE DEHYDROGENASE-RELATED"/>
    <property type="match status" value="1"/>
</dbReference>
<evidence type="ECO:0000256" key="1">
    <source>
        <dbReference type="ARBA" id="ARBA00023002"/>
    </source>
</evidence>
<feature type="transmembrane region" description="Helical" evidence="2">
    <location>
        <begin position="7"/>
        <end position="27"/>
    </location>
</feature>
<name>A0A2T5G7N3_9BACL</name>
<protein>
    <submittedName>
        <fullName evidence="4">SoxB-like sarcosine oxidase, subunit beta related</fullName>
    </submittedName>
</protein>
<dbReference type="InterPro" id="IPR006076">
    <property type="entry name" value="FAD-dep_OxRdtase"/>
</dbReference>
<dbReference type="GO" id="GO:0005737">
    <property type="term" value="C:cytoplasm"/>
    <property type="evidence" value="ECO:0007669"/>
    <property type="project" value="TreeGrafter"/>
</dbReference>
<proteinExistence type="predicted"/>
<keyword evidence="2" id="KW-0812">Transmembrane</keyword>
<dbReference type="Proteomes" id="UP000244016">
    <property type="component" value="Unassembled WGS sequence"/>
</dbReference>
<feature type="domain" description="FAD dependent oxidoreductase" evidence="3">
    <location>
        <begin position="10"/>
        <end position="360"/>
    </location>
</feature>
<reference evidence="4 5" key="1">
    <citation type="submission" date="2017-08" db="EMBL/GenBank/DDBJ databases">
        <title>Burning lignite coal seam in the remote Altai Mountains harbors a hydrogen-driven thermophilic microbial community.</title>
        <authorList>
            <person name="Kadnikov V.V."/>
            <person name="Mardanov A.V."/>
            <person name="Ivasenko D."/>
            <person name="Beletsky A.V."/>
            <person name="Karnachuk O.V."/>
            <person name="Ravin N.V."/>
        </authorList>
    </citation>
    <scope>NUCLEOTIDE SEQUENCE [LARGE SCALE GENOMIC DNA]</scope>
    <source>
        <strain evidence="4">AL31</strain>
    </source>
</reference>
<keyword evidence="2" id="KW-1133">Transmembrane helix</keyword>
<evidence type="ECO:0000259" key="3">
    <source>
        <dbReference type="Pfam" id="PF01266"/>
    </source>
</evidence>
<accession>A0A2T5G7N3</accession>
<evidence type="ECO:0000256" key="2">
    <source>
        <dbReference type="SAM" id="Phobius"/>
    </source>
</evidence>
<dbReference type="Gene3D" id="3.50.50.60">
    <property type="entry name" value="FAD/NAD(P)-binding domain"/>
    <property type="match status" value="1"/>
</dbReference>
<dbReference type="Gene3D" id="3.30.9.10">
    <property type="entry name" value="D-Amino Acid Oxidase, subunit A, domain 2"/>
    <property type="match status" value="1"/>
</dbReference>
<keyword evidence="1" id="KW-0560">Oxidoreductase</keyword>
<keyword evidence="2" id="KW-0472">Membrane</keyword>
<organism evidence="4 5">
    <name type="scientific">Brockia lithotrophica</name>
    <dbReference type="NCBI Taxonomy" id="933949"/>
    <lineage>
        <taxon>Bacteria</taxon>
        <taxon>Bacillati</taxon>
        <taxon>Bacillota</taxon>
        <taxon>Bacilli</taxon>
        <taxon>Bacillales</taxon>
        <taxon>Bacillales Family X. Incertae Sedis</taxon>
        <taxon>Brockia</taxon>
    </lineage>
</organism>
<gene>
    <name evidence="4" type="ORF">BLITH_1167</name>
</gene>
<dbReference type="PANTHER" id="PTHR13847:SF287">
    <property type="entry name" value="FAD-DEPENDENT OXIDOREDUCTASE DOMAIN-CONTAINING PROTEIN 1"/>
    <property type="match status" value="1"/>
</dbReference>
<dbReference type="AlphaFoldDB" id="A0A2T5G7N3"/>
<evidence type="ECO:0000313" key="5">
    <source>
        <dbReference type="Proteomes" id="UP000244016"/>
    </source>
</evidence>
<dbReference type="SUPFAM" id="SSF51905">
    <property type="entry name" value="FAD/NAD(P)-binding domain"/>
    <property type="match status" value="1"/>
</dbReference>
<dbReference type="InterPro" id="IPR036188">
    <property type="entry name" value="FAD/NAD-bd_sf"/>
</dbReference>
<dbReference type="EMBL" id="PEBW01000003">
    <property type="protein sequence ID" value="PTQ52200.1"/>
    <property type="molecule type" value="Genomic_DNA"/>
</dbReference>
<dbReference type="Pfam" id="PF01266">
    <property type="entry name" value="DAO"/>
    <property type="match status" value="1"/>
</dbReference>
<comment type="caution">
    <text evidence="4">The sequence shown here is derived from an EMBL/GenBank/DDBJ whole genome shotgun (WGS) entry which is preliminary data.</text>
</comment>
<feature type="transmembrane region" description="Helical" evidence="2">
    <location>
        <begin position="336"/>
        <end position="358"/>
    </location>
</feature>